<dbReference type="PANTHER" id="PTHR10869:SF244">
    <property type="entry name" value="PROLYL 4-HYDROXYLASE SUBUNIT ALPHA-2"/>
    <property type="match status" value="1"/>
</dbReference>
<evidence type="ECO:0000256" key="8">
    <source>
        <dbReference type="ARBA" id="ARBA00022964"/>
    </source>
</evidence>
<evidence type="ECO:0000256" key="6">
    <source>
        <dbReference type="ARBA" id="ARBA00022723"/>
    </source>
</evidence>
<protein>
    <recommendedName>
        <fullName evidence="5">procollagen-proline 4-dioxygenase</fullName>
        <ecNumber evidence="5">1.14.11.2</ecNumber>
    </recommendedName>
</protein>
<keyword evidence="6" id="KW-0479">Metal-binding</keyword>
<dbReference type="SMART" id="SM00702">
    <property type="entry name" value="P4Hc"/>
    <property type="match status" value="1"/>
</dbReference>
<dbReference type="Pfam" id="PF13640">
    <property type="entry name" value="2OG-FeII_Oxy_3"/>
    <property type="match status" value="1"/>
</dbReference>
<evidence type="ECO:0000256" key="2">
    <source>
        <dbReference type="ARBA" id="ARBA00002035"/>
    </source>
</evidence>
<proteinExistence type="inferred from homology"/>
<comment type="caution">
    <text evidence="12">The sequence shown here is derived from an EMBL/GenBank/DDBJ whole genome shotgun (WGS) entry which is preliminary data.</text>
</comment>
<dbReference type="InterPro" id="IPR005123">
    <property type="entry name" value="Oxoglu/Fe-dep_dioxygenase_dom"/>
</dbReference>
<evidence type="ECO:0000256" key="3">
    <source>
        <dbReference type="ARBA" id="ARBA00004319"/>
    </source>
</evidence>
<dbReference type="InterPro" id="IPR045054">
    <property type="entry name" value="P4HA-like"/>
</dbReference>
<dbReference type="Gene3D" id="2.60.120.620">
    <property type="entry name" value="q2cbj1_9rhob like domain"/>
    <property type="match status" value="1"/>
</dbReference>
<keyword evidence="10" id="KW-0408">Iron</keyword>
<evidence type="ECO:0000256" key="10">
    <source>
        <dbReference type="ARBA" id="ARBA00023004"/>
    </source>
</evidence>
<keyword evidence="9" id="KW-0560">Oxidoreductase</keyword>
<evidence type="ECO:0000256" key="1">
    <source>
        <dbReference type="ARBA" id="ARBA00001961"/>
    </source>
</evidence>
<evidence type="ECO:0000256" key="4">
    <source>
        <dbReference type="ARBA" id="ARBA00006511"/>
    </source>
</evidence>
<dbReference type="GO" id="GO:0005506">
    <property type="term" value="F:iron ion binding"/>
    <property type="evidence" value="ECO:0007669"/>
    <property type="project" value="InterPro"/>
</dbReference>
<sequence length="492" mass="54997">MTSHNLSPTMTSHKVYLLFGTLCIASLTSGLTSDLFLSTAETAVLLESEEQLLGFVHQCLTQTARRTGNAEYNRLARDLQSERRSLPQTQDARHPVDAYVGLRRFTQYWDKYIATMDPLVARSVEKSLAQNRLVYPDSEVLQQARLAIVRLQAAYNLSASHLASTATANLTDSDTASLAAEAEGTGFPLVAEGWRMLGTAYASQGGHAEGELLNHHRHSESNQVVHETQTLHRRNAKFFSLCQHFQDIDDVTALRSEGCVYTRGSIPLNRWKTEVLSRDPYIVLYYDFVTDREADTMVKRAMVKLTRALTGPTPNDFTLKAHRRLGKIAWLRDNSSSVFERVSRRAHQVTGLHTAFRPRASFGEDFQVVNYGIGGHYIPHHDYFKTKNAFSVAETYLKDSGDRAATFMIYLGDVSLGGATVFPDLGVGAPPVKNAALFWYNFNPDGLRDPRTLHGGCPVIIGQKWVANKWIHEISTAMTKTCRTSPWKPVNT</sequence>
<dbReference type="GO" id="GO:0005788">
    <property type="term" value="C:endoplasmic reticulum lumen"/>
    <property type="evidence" value="ECO:0007669"/>
    <property type="project" value="UniProtKB-SubCell"/>
</dbReference>
<dbReference type="AlphaFoldDB" id="A0AAN9GNF1"/>
<keyword evidence="8" id="KW-0223">Dioxygenase</keyword>
<evidence type="ECO:0000313" key="12">
    <source>
        <dbReference type="EMBL" id="KAK7115142.1"/>
    </source>
</evidence>
<dbReference type="PANTHER" id="PTHR10869">
    <property type="entry name" value="PROLYL 4-HYDROXYLASE ALPHA SUBUNIT"/>
    <property type="match status" value="1"/>
</dbReference>
<comment type="function">
    <text evidence="2">Catalyzes the post-translational formation of 4-hydroxyproline in -Xaa-Pro-Gly- sequences in collagens and other proteins.</text>
</comment>
<dbReference type="Proteomes" id="UP001374579">
    <property type="component" value="Unassembled WGS sequence"/>
</dbReference>
<feature type="domain" description="Fe2OG dioxygenase" evidence="11">
    <location>
        <begin position="354"/>
        <end position="473"/>
    </location>
</feature>
<evidence type="ECO:0000256" key="7">
    <source>
        <dbReference type="ARBA" id="ARBA00022896"/>
    </source>
</evidence>
<comment type="cofactor">
    <cofactor evidence="1">
        <name>L-ascorbate</name>
        <dbReference type="ChEBI" id="CHEBI:38290"/>
    </cofactor>
</comment>
<dbReference type="GO" id="GO:0004656">
    <property type="term" value="F:procollagen-proline 4-dioxygenase activity"/>
    <property type="evidence" value="ECO:0007669"/>
    <property type="project" value="UniProtKB-EC"/>
</dbReference>
<evidence type="ECO:0000256" key="5">
    <source>
        <dbReference type="ARBA" id="ARBA00012269"/>
    </source>
</evidence>
<name>A0AAN9GNF1_9CAEN</name>
<dbReference type="GO" id="GO:0031418">
    <property type="term" value="F:L-ascorbic acid binding"/>
    <property type="evidence" value="ECO:0007669"/>
    <property type="project" value="UniProtKB-KW"/>
</dbReference>
<reference evidence="12 13" key="1">
    <citation type="submission" date="2024-02" db="EMBL/GenBank/DDBJ databases">
        <title>Chromosome-scale genome assembly of the rough periwinkle Littorina saxatilis.</title>
        <authorList>
            <person name="De Jode A."/>
            <person name="Faria R."/>
            <person name="Formenti G."/>
            <person name="Sims Y."/>
            <person name="Smith T.P."/>
            <person name="Tracey A."/>
            <person name="Wood J.M.D."/>
            <person name="Zagrodzka Z.B."/>
            <person name="Johannesson K."/>
            <person name="Butlin R.K."/>
            <person name="Leder E.H."/>
        </authorList>
    </citation>
    <scope>NUCLEOTIDE SEQUENCE [LARGE SCALE GENOMIC DNA]</scope>
    <source>
        <strain evidence="12">Snail1</strain>
        <tissue evidence="12">Muscle</tissue>
    </source>
</reference>
<comment type="similarity">
    <text evidence="4">Belongs to the P4HA family.</text>
</comment>
<dbReference type="EMBL" id="JBAMIC010000001">
    <property type="protein sequence ID" value="KAK7115142.1"/>
    <property type="molecule type" value="Genomic_DNA"/>
</dbReference>
<gene>
    <name evidence="12" type="ORF">V1264_001071</name>
</gene>
<organism evidence="12 13">
    <name type="scientific">Littorina saxatilis</name>
    <dbReference type="NCBI Taxonomy" id="31220"/>
    <lineage>
        <taxon>Eukaryota</taxon>
        <taxon>Metazoa</taxon>
        <taxon>Spiralia</taxon>
        <taxon>Lophotrochozoa</taxon>
        <taxon>Mollusca</taxon>
        <taxon>Gastropoda</taxon>
        <taxon>Caenogastropoda</taxon>
        <taxon>Littorinimorpha</taxon>
        <taxon>Littorinoidea</taxon>
        <taxon>Littorinidae</taxon>
        <taxon>Littorina</taxon>
    </lineage>
</organism>
<dbReference type="InterPro" id="IPR044862">
    <property type="entry name" value="Pro_4_hyd_alph_FE2OG_OXY"/>
</dbReference>
<keyword evidence="13" id="KW-1185">Reference proteome</keyword>
<dbReference type="InterPro" id="IPR013547">
    <property type="entry name" value="P4H_N"/>
</dbReference>
<accession>A0AAN9GNF1</accession>
<evidence type="ECO:0000256" key="9">
    <source>
        <dbReference type="ARBA" id="ARBA00023002"/>
    </source>
</evidence>
<dbReference type="PROSITE" id="PS51471">
    <property type="entry name" value="FE2OG_OXY"/>
    <property type="match status" value="1"/>
</dbReference>
<evidence type="ECO:0000313" key="13">
    <source>
        <dbReference type="Proteomes" id="UP001374579"/>
    </source>
</evidence>
<evidence type="ECO:0000259" key="11">
    <source>
        <dbReference type="PROSITE" id="PS51471"/>
    </source>
</evidence>
<dbReference type="InterPro" id="IPR006620">
    <property type="entry name" value="Pro_4_hyd_alph"/>
</dbReference>
<comment type="subcellular location">
    <subcellularLocation>
        <location evidence="3">Endoplasmic reticulum lumen</location>
    </subcellularLocation>
</comment>
<keyword evidence="7" id="KW-0847">Vitamin C</keyword>
<dbReference type="Pfam" id="PF08336">
    <property type="entry name" value="P4Ha_N"/>
    <property type="match status" value="1"/>
</dbReference>
<dbReference type="EC" id="1.14.11.2" evidence="5"/>